<dbReference type="RefSeq" id="WP_017981480.1">
    <property type="nucleotide sequence ID" value="NZ_AQUL01000001.1"/>
</dbReference>
<dbReference type="HOGENOM" id="CLU_3228728_0_0_11"/>
<evidence type="ECO:0000313" key="2">
    <source>
        <dbReference type="Proteomes" id="UP000062973"/>
    </source>
</evidence>
<evidence type="ECO:0000313" key="1">
    <source>
        <dbReference type="EMBL" id="AIJ22264.1"/>
    </source>
</evidence>
<organism evidence="1 2">
    <name type="scientific">Amycolatopsis methanolica 239</name>
    <dbReference type="NCBI Taxonomy" id="1068978"/>
    <lineage>
        <taxon>Bacteria</taxon>
        <taxon>Bacillati</taxon>
        <taxon>Actinomycetota</taxon>
        <taxon>Actinomycetes</taxon>
        <taxon>Pseudonocardiales</taxon>
        <taxon>Pseudonocardiaceae</taxon>
        <taxon>Amycolatopsis</taxon>
        <taxon>Amycolatopsis methanolica group</taxon>
    </lineage>
</organism>
<dbReference type="Proteomes" id="UP000062973">
    <property type="component" value="Chromosome"/>
</dbReference>
<dbReference type="STRING" id="1068978.AMETH_2172"/>
<dbReference type="KEGG" id="amq:AMETH_2172"/>
<protein>
    <submittedName>
        <fullName evidence="1">Uncharacterized protein</fullName>
    </submittedName>
</protein>
<proteinExistence type="predicted"/>
<dbReference type="PATRIC" id="fig|1068978.7.peg.2311"/>
<keyword evidence="2" id="KW-1185">Reference proteome</keyword>
<dbReference type="AlphaFoldDB" id="A0A076MNR2"/>
<accession>A0A076MNR2</accession>
<gene>
    <name evidence="1" type="ORF">AMETH_2172</name>
</gene>
<dbReference type="EMBL" id="CP009110">
    <property type="protein sequence ID" value="AIJ22264.1"/>
    <property type="molecule type" value="Genomic_DNA"/>
</dbReference>
<sequence>MPAQAAPVGIALSPDGEDLADHGRVRRKRAVLPVMRAAGDLPR</sequence>
<name>A0A076MNR2_AMYME</name>
<reference evidence="1 2" key="1">
    <citation type="submission" date="2014-07" db="EMBL/GenBank/DDBJ databases">
        <title>Whole Genome Sequence of the Amycolatopsis methanolica 239.</title>
        <authorList>
            <person name="Tang B."/>
        </authorList>
    </citation>
    <scope>NUCLEOTIDE SEQUENCE [LARGE SCALE GENOMIC DNA]</scope>
    <source>
        <strain evidence="1 2">239</strain>
    </source>
</reference>